<feature type="compositionally biased region" description="Basic residues" evidence="2">
    <location>
        <begin position="1582"/>
        <end position="1593"/>
    </location>
</feature>
<feature type="region of interest" description="Disordered" evidence="2">
    <location>
        <begin position="277"/>
        <end position="330"/>
    </location>
</feature>
<gene>
    <name evidence="3" type="ORF">PV11_05653</name>
</gene>
<dbReference type="Proteomes" id="UP000053599">
    <property type="component" value="Unassembled WGS sequence"/>
</dbReference>
<dbReference type="GO" id="GO:0016460">
    <property type="term" value="C:myosin II complex"/>
    <property type="evidence" value="ECO:0007669"/>
    <property type="project" value="TreeGrafter"/>
</dbReference>
<reference evidence="3 4" key="1">
    <citation type="submission" date="2015-01" db="EMBL/GenBank/DDBJ databases">
        <title>The Genome Sequence of Exophiala sideris CBS121828.</title>
        <authorList>
            <consortium name="The Broad Institute Genomics Platform"/>
            <person name="Cuomo C."/>
            <person name="de Hoog S."/>
            <person name="Gorbushina A."/>
            <person name="Stielow B."/>
            <person name="Teixiera M."/>
            <person name="Abouelleil A."/>
            <person name="Chapman S.B."/>
            <person name="Priest M."/>
            <person name="Young S.K."/>
            <person name="Wortman J."/>
            <person name="Nusbaum C."/>
            <person name="Birren B."/>
        </authorList>
    </citation>
    <scope>NUCLEOTIDE SEQUENCE [LARGE SCALE GENOMIC DNA]</scope>
    <source>
        <strain evidence="3 4">CBS 121828</strain>
    </source>
</reference>
<feature type="coiled-coil region" evidence="1">
    <location>
        <begin position="1077"/>
        <end position="1261"/>
    </location>
</feature>
<dbReference type="GO" id="GO:0051015">
    <property type="term" value="F:actin filament binding"/>
    <property type="evidence" value="ECO:0007669"/>
    <property type="project" value="TreeGrafter"/>
</dbReference>
<dbReference type="GO" id="GO:0000146">
    <property type="term" value="F:microfilament motor activity"/>
    <property type="evidence" value="ECO:0007669"/>
    <property type="project" value="TreeGrafter"/>
</dbReference>
<evidence type="ECO:0000256" key="2">
    <source>
        <dbReference type="SAM" id="MobiDB-lite"/>
    </source>
</evidence>
<feature type="compositionally biased region" description="Polar residues" evidence="2">
    <location>
        <begin position="1400"/>
        <end position="1421"/>
    </location>
</feature>
<feature type="compositionally biased region" description="Polar residues" evidence="2">
    <location>
        <begin position="1551"/>
        <end position="1562"/>
    </location>
</feature>
<dbReference type="EMBL" id="KN846952">
    <property type="protein sequence ID" value="KIV83649.1"/>
    <property type="molecule type" value="Genomic_DNA"/>
</dbReference>
<keyword evidence="1" id="KW-0175">Coiled coil</keyword>
<feature type="coiled-coil region" evidence="1">
    <location>
        <begin position="672"/>
        <end position="1000"/>
    </location>
</feature>
<dbReference type="SUPFAM" id="SSF57997">
    <property type="entry name" value="Tropomyosin"/>
    <property type="match status" value="1"/>
</dbReference>
<evidence type="ECO:0000313" key="4">
    <source>
        <dbReference type="Proteomes" id="UP000053599"/>
    </source>
</evidence>
<feature type="compositionally biased region" description="Acidic residues" evidence="2">
    <location>
        <begin position="37"/>
        <end position="53"/>
    </location>
</feature>
<sequence length="1607" mass="180158">MEHQEPVPMQEHSAAVTYREDDVAIDPISDNHFGQPDQDDLDEAPPFSDDFEESPTTKRLANMRTSRFATQQTPVATIQVHKPMLHDDAYAQFNFIPAQHASRNIQEGRPLRPVQEQRYEGNVKPSGHEPPQSVLTTSVRTSNLSGNLPDTAGLLDLTTQGPRGAAATTSTAGKQTSLITAPHSHVIPHEPHGQCPQQETPVSEMDKLMTSNVEILKSPSESDIEDKSPCQSGDVVIVMNPNHCRGAPTNQDQYHTPGPRTPQPPVQNLVLSEADRMHLTPTRRSRPICVSSSAMHSSRISKTPKKLRARPTHVERRPTPATAEPQQPSEEDLLYILMSRNRQTRSALERLQCLEEENVTLRHGKAASDAELQQSLNYQQQVESERDMLCKSLEAFKEKYYKLKKWALEANQDCEGLANDASVLKQSLTEVSRDRDNLFKQLKDIKTVSQCGSEKMDSLRSKIRDARAAIQDQSATISHLSGQFLQQEERLIDEKHRCRRLETHVLHVEQERNKQTLSNTGKADMLNATMLGLSGKLQTLMNDREARISENVNAFNAFMEMCQMVHEKDLATNADIKVVTQSVDTLKLLMQGHLDLVTETFEVSMADLIDELQQQRPVGAEEIQSKEDSSAVKRFLEDRVTQLKQLINIPHTGENEAKMGQGKPLFATNAIREVLEVHKNIYRQQISSLQNEMNNLSTKFEAAQSENSQLSTMHRVAEDRIVELETERQAALSEADSLSAKYEEVSAQKGDLLGQLVVAHVTIDEISTDRENIRTENTNIKKERNVAQTHFGKLSNINEEAQSRISELEANYKAAQRRIDELTKSHQSAQNTVDDLIAAYKAVRFEQEELTVKRDAAQDTIEKLSRKYTNAQSGWTRTAEKCETAEAQLDEVSRNLEAAERKLRTCKHQLKERREELEGLDKDLDNARINEDSLTAALDQAKDEIGRLTCAKRQHEIEIHDLQNDLDDEIHQRQGLEEKLDRHKDRLAESEHKLIDAQAVSHAAALDKEDLQLHILSLEGSVALGRDTTLKLAETNKALETMTAELHALRQKQIDFEKLQQTTVSQQNELLQKSLEIQSTRQTISGLQETTANLEKNARNNEHLAKENLVLGEKIAQLQGQILDQAGQLENAVQSLRNEKEALSTAHAATRKKAAESDALQLKNEELTESIRSMTADLQQARHECGRLPSLSHAITDLGNSIATLQEQLKTAMMEAEENAKEKNVEIRRKIEQITLLEVEKASLQQELLVCEGELANAKLDKEAQAQPQRRVADRSGKRVLVAKEPTYSGSTDNVEGVEFLRDDVDPNVERPTPRSTGNPTVVPETQFDQRAGAHTERNDSLADEALLNDESTSELSSVPEDLVQEDDQPKEMLPKHQGKGSQKHNNQMQAKHQAMDRAPSSSYSSQGEQMLLDQLSQNDSGLVPGLSTLPSTIPSRQDSDNEDGVGESNRTNVMPWNRADLNNARSRMRLRSESHFRGRQSTPFPEQAANPLLNQDMTPAPARERYQPNSAAKRTLDHDDISRESQDTSKRLKRNPTNLEVKGRRDPSAKSPTDNQISPRVTSGFRKGGSMDGTNASATGKSHRATKPARKSSRQDKYAARFAVEI</sequence>
<feature type="compositionally biased region" description="Basic and acidic residues" evidence="2">
    <location>
        <begin position="1332"/>
        <end position="1341"/>
    </location>
</feature>
<proteinExistence type="predicted"/>
<dbReference type="GO" id="GO:0005737">
    <property type="term" value="C:cytoplasm"/>
    <property type="evidence" value="ECO:0007669"/>
    <property type="project" value="TreeGrafter"/>
</dbReference>
<feature type="compositionally biased region" description="Polar residues" evidence="2">
    <location>
        <begin position="290"/>
        <end position="301"/>
    </location>
</feature>
<feature type="compositionally biased region" description="Basic residues" evidence="2">
    <location>
        <begin position="302"/>
        <end position="311"/>
    </location>
</feature>
<dbReference type="HOGENOM" id="CLU_249629_0_0_1"/>
<organism evidence="3 4">
    <name type="scientific">Exophiala sideris</name>
    <dbReference type="NCBI Taxonomy" id="1016849"/>
    <lineage>
        <taxon>Eukaryota</taxon>
        <taxon>Fungi</taxon>
        <taxon>Dikarya</taxon>
        <taxon>Ascomycota</taxon>
        <taxon>Pezizomycotina</taxon>
        <taxon>Eurotiomycetes</taxon>
        <taxon>Chaetothyriomycetidae</taxon>
        <taxon>Chaetothyriales</taxon>
        <taxon>Herpotrichiellaceae</taxon>
        <taxon>Exophiala</taxon>
    </lineage>
</organism>
<dbReference type="Gene3D" id="1.10.287.1490">
    <property type="match status" value="1"/>
</dbReference>
<feature type="region of interest" description="Disordered" evidence="2">
    <location>
        <begin position="1473"/>
        <end position="1607"/>
    </location>
</feature>
<accession>A0A0D1YQL1</accession>
<dbReference type="PANTHER" id="PTHR45615:SF40">
    <property type="entry name" value="MYOSIN HEAVY CHAIN, NON-MUSCLE"/>
    <property type="match status" value="1"/>
</dbReference>
<protein>
    <submittedName>
        <fullName evidence="3">Uncharacterized protein</fullName>
    </submittedName>
</protein>
<dbReference type="STRING" id="1016849.A0A0D1YQL1"/>
<dbReference type="Gene3D" id="1.20.120.330">
    <property type="entry name" value="Nucleotidyltransferases domain 2"/>
    <property type="match status" value="1"/>
</dbReference>
<dbReference type="GO" id="GO:0032982">
    <property type="term" value="C:myosin filament"/>
    <property type="evidence" value="ECO:0007669"/>
    <property type="project" value="TreeGrafter"/>
</dbReference>
<feature type="compositionally biased region" description="Basic and acidic residues" evidence="2">
    <location>
        <begin position="1299"/>
        <end position="1313"/>
    </location>
</feature>
<feature type="compositionally biased region" description="Basic and acidic residues" evidence="2">
    <location>
        <begin position="1515"/>
        <end position="1531"/>
    </location>
</feature>
<name>A0A0D1YQL1_9EURO</name>
<evidence type="ECO:0000256" key="1">
    <source>
        <dbReference type="SAM" id="Coils"/>
    </source>
</evidence>
<dbReference type="PANTHER" id="PTHR45615">
    <property type="entry name" value="MYOSIN HEAVY CHAIN, NON-MUSCLE"/>
    <property type="match status" value="1"/>
</dbReference>
<dbReference type="OrthoDB" id="4161150at2759"/>
<feature type="region of interest" description="Disordered" evidence="2">
    <location>
        <begin position="1283"/>
        <end position="1461"/>
    </location>
</feature>
<feature type="region of interest" description="Disordered" evidence="2">
    <location>
        <begin position="1"/>
        <end position="54"/>
    </location>
</feature>
<evidence type="ECO:0000313" key="3">
    <source>
        <dbReference type="EMBL" id="KIV83649.1"/>
    </source>
</evidence>